<feature type="signal peptide" evidence="1">
    <location>
        <begin position="1"/>
        <end position="21"/>
    </location>
</feature>
<evidence type="ECO:0000313" key="2">
    <source>
        <dbReference type="EMBL" id="DAZ99969.1"/>
    </source>
</evidence>
<keyword evidence="1" id="KW-0732">Signal</keyword>
<dbReference type="AlphaFoldDB" id="A0AAV2Z2K6"/>
<reference evidence="2" key="2">
    <citation type="journal article" date="2023" name="Microbiol Resour">
        <title>Decontamination and Annotation of the Draft Genome Sequence of the Oomycete Lagenidium giganteum ARSEF 373.</title>
        <authorList>
            <person name="Morgan W.R."/>
            <person name="Tartar A."/>
        </authorList>
    </citation>
    <scope>NUCLEOTIDE SEQUENCE</scope>
    <source>
        <strain evidence="2">ARSEF 373</strain>
    </source>
</reference>
<keyword evidence="3" id="KW-1185">Reference proteome</keyword>
<comment type="caution">
    <text evidence="2">The sequence shown here is derived from an EMBL/GenBank/DDBJ whole genome shotgun (WGS) entry which is preliminary data.</text>
</comment>
<evidence type="ECO:0000313" key="3">
    <source>
        <dbReference type="Proteomes" id="UP001146120"/>
    </source>
</evidence>
<proteinExistence type="predicted"/>
<gene>
    <name evidence="2" type="ORF">N0F65_008776</name>
</gene>
<feature type="chain" id="PRO_5043909748" evidence="1">
    <location>
        <begin position="22"/>
        <end position="145"/>
    </location>
</feature>
<evidence type="ECO:0000256" key="1">
    <source>
        <dbReference type="SAM" id="SignalP"/>
    </source>
</evidence>
<name>A0AAV2Z2K6_9STRA</name>
<protein>
    <submittedName>
        <fullName evidence="2">Uncharacterized protein</fullName>
    </submittedName>
</protein>
<accession>A0AAV2Z2K6</accession>
<dbReference type="EMBL" id="DAKRPA010000073">
    <property type="protein sequence ID" value="DAZ99969.1"/>
    <property type="molecule type" value="Genomic_DNA"/>
</dbReference>
<sequence>MTKVIIGAIAAAAAALGGAASGQSGSTWATISDGAKIVQQVSVGANIATDFAGNIIKGVNEHLLLKGYSAIEPGTKHTWGPMTLSLWQQGTCVRSYAVDNTTVRTETLYMRRIFSGSLANSNRDHDIAYWINKWGVESTDVVKQQ</sequence>
<reference evidence="2" key="1">
    <citation type="submission" date="2022-11" db="EMBL/GenBank/DDBJ databases">
        <authorList>
            <person name="Morgan W.R."/>
            <person name="Tartar A."/>
        </authorList>
    </citation>
    <scope>NUCLEOTIDE SEQUENCE</scope>
    <source>
        <strain evidence="2">ARSEF 373</strain>
    </source>
</reference>
<organism evidence="2 3">
    <name type="scientific">Lagenidium giganteum</name>
    <dbReference type="NCBI Taxonomy" id="4803"/>
    <lineage>
        <taxon>Eukaryota</taxon>
        <taxon>Sar</taxon>
        <taxon>Stramenopiles</taxon>
        <taxon>Oomycota</taxon>
        <taxon>Peronosporomycetes</taxon>
        <taxon>Pythiales</taxon>
        <taxon>Pythiaceae</taxon>
    </lineage>
</organism>
<dbReference type="Proteomes" id="UP001146120">
    <property type="component" value="Unassembled WGS sequence"/>
</dbReference>